<gene>
    <name evidence="3" type="ORF">Ari01nite_83350</name>
</gene>
<name>A0A919K8M1_9ACTN</name>
<dbReference type="InterPro" id="IPR011041">
    <property type="entry name" value="Quinoprot_gluc/sorb_DH_b-prop"/>
</dbReference>
<dbReference type="PANTHER" id="PTHR19328:SF53">
    <property type="entry name" value="MEMBRANE PROTEIN"/>
    <property type="match status" value="1"/>
</dbReference>
<dbReference type="PANTHER" id="PTHR19328">
    <property type="entry name" value="HEDGEHOG-INTERACTING PROTEIN"/>
    <property type="match status" value="1"/>
</dbReference>
<keyword evidence="1" id="KW-0732">Signal</keyword>
<protein>
    <submittedName>
        <fullName evidence="3">Sorbosone dehydrogenase</fullName>
    </submittedName>
</protein>
<organism evidence="3 4">
    <name type="scientific">Paractinoplanes rishiriensis</name>
    <dbReference type="NCBI Taxonomy" id="1050105"/>
    <lineage>
        <taxon>Bacteria</taxon>
        <taxon>Bacillati</taxon>
        <taxon>Actinomycetota</taxon>
        <taxon>Actinomycetes</taxon>
        <taxon>Micromonosporales</taxon>
        <taxon>Micromonosporaceae</taxon>
        <taxon>Paractinoplanes</taxon>
    </lineage>
</organism>
<dbReference type="EMBL" id="BOMV01000092">
    <property type="protein sequence ID" value="GIF00871.1"/>
    <property type="molecule type" value="Genomic_DNA"/>
</dbReference>
<dbReference type="SUPFAM" id="SSF50952">
    <property type="entry name" value="Soluble quinoprotein glucose dehydrogenase"/>
    <property type="match status" value="1"/>
</dbReference>
<comment type="caution">
    <text evidence="3">The sequence shown here is derived from an EMBL/GenBank/DDBJ whole genome shotgun (WGS) entry which is preliminary data.</text>
</comment>
<dbReference type="Pfam" id="PF22807">
    <property type="entry name" value="TrAA12"/>
    <property type="match status" value="2"/>
</dbReference>
<dbReference type="Gene3D" id="2.120.10.30">
    <property type="entry name" value="TolB, C-terminal domain"/>
    <property type="match status" value="1"/>
</dbReference>
<accession>A0A919K8M1</accession>
<keyword evidence="4" id="KW-1185">Reference proteome</keyword>
<feature type="chain" id="PRO_5039433195" evidence="1">
    <location>
        <begin position="29"/>
        <end position="466"/>
    </location>
</feature>
<proteinExistence type="predicted"/>
<sequence length="466" mass="51059">MRTSTSLLSSATALALLAPMSVARPAHSHQFISAGAYAAHPAEDDEPGTRYWIRPDDLPAPVNDGDPEDPDFMNSPTLVDPPRGMKPKVPDGFAVRVVARGLNQPRVMRTAPNGDVFVAESGSGRVLVLAAKSLRHPPATPVVFTEGLDRPFGIAFYPPDKPRYVYVAAADQVVRFPYRAGDRTARGPAEVIIADIPTERHWTRDLAVAPDGRHLFVSIGSASNVAGAMPEKTPAEIRAWEATHGRGAAWAEEENRAVVRVFEPEGRNVRNYATGLRNCSGMTVQPRTGSLWCTGNERDHLGADLVPDFLTRIRDGGFYGWPWYYTGGNEDPAHAGERPDLQDEVIVPDVLIQAHSSTMQMVFYDENAFPGRYHGDAFATLRGSWNRENRTGYKVVRAIMVNGRPTGVYEDFMTGFVLDEERVWGRPTGIVVTHDGALLVSDDANGTIFRVAPEPSKHDGKAQGRR</sequence>
<evidence type="ECO:0000256" key="1">
    <source>
        <dbReference type="SAM" id="SignalP"/>
    </source>
</evidence>
<evidence type="ECO:0000313" key="4">
    <source>
        <dbReference type="Proteomes" id="UP000636960"/>
    </source>
</evidence>
<reference evidence="3" key="1">
    <citation type="submission" date="2021-01" db="EMBL/GenBank/DDBJ databases">
        <title>Whole genome shotgun sequence of Actinoplanes rishiriensis NBRC 108556.</title>
        <authorList>
            <person name="Komaki H."/>
            <person name="Tamura T."/>
        </authorList>
    </citation>
    <scope>NUCLEOTIDE SEQUENCE</scope>
    <source>
        <strain evidence="3">NBRC 108556</strain>
    </source>
</reference>
<dbReference type="InterPro" id="IPR011042">
    <property type="entry name" value="6-blade_b-propeller_TolB-like"/>
</dbReference>
<evidence type="ECO:0000313" key="3">
    <source>
        <dbReference type="EMBL" id="GIF00871.1"/>
    </source>
</evidence>
<feature type="signal peptide" evidence="1">
    <location>
        <begin position="1"/>
        <end position="28"/>
    </location>
</feature>
<feature type="domain" description="Pyrroloquinoline quinone-dependent pyranose dehydrogenase beta-propeller" evidence="2">
    <location>
        <begin position="344"/>
        <end position="451"/>
    </location>
</feature>
<dbReference type="Proteomes" id="UP000636960">
    <property type="component" value="Unassembled WGS sequence"/>
</dbReference>
<dbReference type="AlphaFoldDB" id="A0A919K8M1"/>
<evidence type="ECO:0000259" key="2">
    <source>
        <dbReference type="Pfam" id="PF22807"/>
    </source>
</evidence>
<feature type="domain" description="Pyrroloquinoline quinone-dependent pyranose dehydrogenase beta-propeller" evidence="2">
    <location>
        <begin position="87"/>
        <end position="301"/>
    </location>
</feature>
<dbReference type="InterPro" id="IPR054539">
    <property type="entry name" value="Beta-prop_PDH"/>
</dbReference>